<evidence type="ECO:0000313" key="2">
    <source>
        <dbReference type="Proteomes" id="UP000823823"/>
    </source>
</evidence>
<evidence type="ECO:0000313" key="1">
    <source>
        <dbReference type="EMBL" id="HJB10755.1"/>
    </source>
</evidence>
<sequence>MTALPRPEVAVAGALLHAEPQEAVRAFRRITAGDFTSAPLCAAVRAAHRVLMSGDRIEPMTLGQQAQDRGLIR</sequence>
<dbReference type="Proteomes" id="UP000823823">
    <property type="component" value="Unassembled WGS sequence"/>
</dbReference>
<protein>
    <submittedName>
        <fullName evidence="1">Uncharacterized protein</fullName>
    </submittedName>
</protein>
<gene>
    <name evidence="1" type="ORF">H9786_09545</name>
</gene>
<reference evidence="1" key="1">
    <citation type="journal article" date="2021" name="PeerJ">
        <title>Extensive microbial diversity within the chicken gut microbiome revealed by metagenomics and culture.</title>
        <authorList>
            <person name="Gilroy R."/>
            <person name="Ravi A."/>
            <person name="Getino M."/>
            <person name="Pursley I."/>
            <person name="Horton D.L."/>
            <person name="Alikhan N.F."/>
            <person name="Baker D."/>
            <person name="Gharbi K."/>
            <person name="Hall N."/>
            <person name="Watson M."/>
            <person name="Adriaenssens E.M."/>
            <person name="Foster-Nyarko E."/>
            <person name="Jarju S."/>
            <person name="Secka A."/>
            <person name="Antonio M."/>
            <person name="Oren A."/>
            <person name="Chaudhuri R.R."/>
            <person name="La Ragione R."/>
            <person name="Hildebrand F."/>
            <person name="Pallen M.J."/>
        </authorList>
    </citation>
    <scope>NUCLEOTIDE SEQUENCE</scope>
    <source>
        <strain evidence="1">ChiHjej13B12-24818</strain>
    </source>
</reference>
<accession>A0A9D2LDY4</accession>
<proteinExistence type="predicted"/>
<feature type="non-terminal residue" evidence="1">
    <location>
        <position position="73"/>
    </location>
</feature>
<organism evidence="1 2">
    <name type="scientific">Candidatus Brachybacterium merdavium</name>
    <dbReference type="NCBI Taxonomy" id="2838513"/>
    <lineage>
        <taxon>Bacteria</taxon>
        <taxon>Bacillati</taxon>
        <taxon>Actinomycetota</taxon>
        <taxon>Actinomycetes</taxon>
        <taxon>Micrococcales</taxon>
        <taxon>Dermabacteraceae</taxon>
        <taxon>Brachybacterium</taxon>
    </lineage>
</organism>
<name>A0A9D2LDY4_9MICO</name>
<dbReference type="AlphaFoldDB" id="A0A9D2LDY4"/>
<dbReference type="EMBL" id="DWZH01000071">
    <property type="protein sequence ID" value="HJB10755.1"/>
    <property type="molecule type" value="Genomic_DNA"/>
</dbReference>
<reference evidence="1" key="2">
    <citation type="submission" date="2021-04" db="EMBL/GenBank/DDBJ databases">
        <authorList>
            <person name="Gilroy R."/>
        </authorList>
    </citation>
    <scope>NUCLEOTIDE SEQUENCE</scope>
    <source>
        <strain evidence="1">ChiHjej13B12-24818</strain>
    </source>
</reference>
<comment type="caution">
    <text evidence="1">The sequence shown here is derived from an EMBL/GenBank/DDBJ whole genome shotgun (WGS) entry which is preliminary data.</text>
</comment>